<comment type="caution">
    <text evidence="1">The sequence shown here is derived from an EMBL/GenBank/DDBJ whole genome shotgun (WGS) entry which is preliminary data.</text>
</comment>
<dbReference type="SUPFAM" id="SSF48452">
    <property type="entry name" value="TPR-like"/>
    <property type="match status" value="1"/>
</dbReference>
<evidence type="ECO:0000313" key="2">
    <source>
        <dbReference type="Proteomes" id="UP000317716"/>
    </source>
</evidence>
<dbReference type="Proteomes" id="UP000317716">
    <property type="component" value="Unassembled WGS sequence"/>
</dbReference>
<sequence>MSPSSRPTLADITRSLASLADRVAGSDDCPPEPYVSERLRSAVTALQSFIPGLEPAPDPEAARGMLRGAESAMQRGDGRESLARALRGLSYAPHHPGLWYVAASASFELGGVEDALRLLYHTLWIHPGHRAARDDLQALTAFFEGNDEGERAA</sequence>
<reference evidence="1 2" key="1">
    <citation type="journal article" date="2019" name="Nat. Microbiol.">
        <title>Mediterranean grassland soil C-N compound turnover is dependent on rainfall and depth, and is mediated by genomically divergent microorganisms.</title>
        <authorList>
            <person name="Diamond S."/>
            <person name="Andeer P.F."/>
            <person name="Li Z."/>
            <person name="Crits-Christoph A."/>
            <person name="Burstein D."/>
            <person name="Anantharaman K."/>
            <person name="Lane K.R."/>
            <person name="Thomas B.C."/>
            <person name="Pan C."/>
            <person name="Northen T.R."/>
            <person name="Banfield J.F."/>
        </authorList>
    </citation>
    <scope>NUCLEOTIDE SEQUENCE [LARGE SCALE GENOMIC DNA]</scope>
    <source>
        <strain evidence="1">WS_2</strain>
    </source>
</reference>
<organism evidence="1 2">
    <name type="scientific">Eiseniibacteriota bacterium</name>
    <dbReference type="NCBI Taxonomy" id="2212470"/>
    <lineage>
        <taxon>Bacteria</taxon>
        <taxon>Candidatus Eiseniibacteriota</taxon>
    </lineage>
</organism>
<accession>A0A538T0Q6</accession>
<dbReference type="EMBL" id="VBOS01000130">
    <property type="protein sequence ID" value="TMQ57218.1"/>
    <property type="molecule type" value="Genomic_DNA"/>
</dbReference>
<dbReference type="InterPro" id="IPR011990">
    <property type="entry name" value="TPR-like_helical_dom_sf"/>
</dbReference>
<evidence type="ECO:0000313" key="1">
    <source>
        <dbReference type="EMBL" id="TMQ57218.1"/>
    </source>
</evidence>
<proteinExistence type="predicted"/>
<evidence type="ECO:0008006" key="3">
    <source>
        <dbReference type="Google" id="ProtNLM"/>
    </source>
</evidence>
<dbReference type="AlphaFoldDB" id="A0A538T0Q6"/>
<dbReference type="Gene3D" id="1.25.40.10">
    <property type="entry name" value="Tetratricopeptide repeat domain"/>
    <property type="match status" value="1"/>
</dbReference>
<gene>
    <name evidence="1" type="ORF">E6K72_03845</name>
</gene>
<protein>
    <recommendedName>
        <fullName evidence="3">Tetratricopeptide repeat protein</fullName>
    </recommendedName>
</protein>
<name>A0A538T0Q6_UNCEI</name>